<evidence type="ECO:0000313" key="2">
    <source>
        <dbReference type="EMBL" id="KAK1374551.1"/>
    </source>
</evidence>
<proteinExistence type="predicted"/>
<evidence type="ECO:0000256" key="1">
    <source>
        <dbReference type="SAM" id="Phobius"/>
    </source>
</evidence>
<name>A0AAD8MIF5_9APIA</name>
<sequence>MLDCTIPNRAGIISSCPSLAPAVLKLPFYMISLLRFFILLYITAADGTIKDFMKGIPKFWSTMKLIARKDIDTTRLSTHHTTSILDLFKKHCHHNRLQQYLHSRKILLEH</sequence>
<keyword evidence="1" id="KW-1133">Transmembrane helix</keyword>
<accession>A0AAD8MIF5</accession>
<comment type="caution">
    <text evidence="2">The sequence shown here is derived from an EMBL/GenBank/DDBJ whole genome shotgun (WGS) entry which is preliminary data.</text>
</comment>
<evidence type="ECO:0000313" key="3">
    <source>
        <dbReference type="Proteomes" id="UP001237642"/>
    </source>
</evidence>
<dbReference type="AlphaFoldDB" id="A0AAD8MIF5"/>
<protein>
    <submittedName>
        <fullName evidence="2">Uncharacterized protein</fullName>
    </submittedName>
</protein>
<keyword evidence="1" id="KW-0812">Transmembrane</keyword>
<reference evidence="2" key="2">
    <citation type="submission" date="2023-05" db="EMBL/GenBank/DDBJ databases">
        <authorList>
            <person name="Schelkunov M.I."/>
        </authorList>
    </citation>
    <scope>NUCLEOTIDE SEQUENCE</scope>
    <source>
        <strain evidence="2">Hsosn_3</strain>
        <tissue evidence="2">Leaf</tissue>
    </source>
</reference>
<dbReference type="Proteomes" id="UP001237642">
    <property type="component" value="Unassembled WGS sequence"/>
</dbReference>
<gene>
    <name evidence="2" type="ORF">POM88_030744</name>
</gene>
<feature type="transmembrane region" description="Helical" evidence="1">
    <location>
        <begin position="26"/>
        <end position="44"/>
    </location>
</feature>
<keyword evidence="3" id="KW-1185">Reference proteome</keyword>
<organism evidence="2 3">
    <name type="scientific">Heracleum sosnowskyi</name>
    <dbReference type="NCBI Taxonomy" id="360622"/>
    <lineage>
        <taxon>Eukaryota</taxon>
        <taxon>Viridiplantae</taxon>
        <taxon>Streptophyta</taxon>
        <taxon>Embryophyta</taxon>
        <taxon>Tracheophyta</taxon>
        <taxon>Spermatophyta</taxon>
        <taxon>Magnoliopsida</taxon>
        <taxon>eudicotyledons</taxon>
        <taxon>Gunneridae</taxon>
        <taxon>Pentapetalae</taxon>
        <taxon>asterids</taxon>
        <taxon>campanulids</taxon>
        <taxon>Apiales</taxon>
        <taxon>Apiaceae</taxon>
        <taxon>Apioideae</taxon>
        <taxon>apioid superclade</taxon>
        <taxon>Tordylieae</taxon>
        <taxon>Tordyliinae</taxon>
        <taxon>Heracleum</taxon>
    </lineage>
</organism>
<dbReference type="EMBL" id="JAUIZM010000007">
    <property type="protein sequence ID" value="KAK1374551.1"/>
    <property type="molecule type" value="Genomic_DNA"/>
</dbReference>
<keyword evidence="1" id="KW-0472">Membrane</keyword>
<reference evidence="2" key="1">
    <citation type="submission" date="2023-02" db="EMBL/GenBank/DDBJ databases">
        <title>Genome of toxic invasive species Heracleum sosnowskyi carries increased number of genes despite the absence of recent whole-genome duplications.</title>
        <authorList>
            <person name="Schelkunov M."/>
            <person name="Shtratnikova V."/>
            <person name="Makarenko M."/>
            <person name="Klepikova A."/>
            <person name="Omelchenko D."/>
            <person name="Novikova G."/>
            <person name="Obukhova E."/>
            <person name="Bogdanov V."/>
            <person name="Penin A."/>
            <person name="Logacheva M."/>
        </authorList>
    </citation>
    <scope>NUCLEOTIDE SEQUENCE</scope>
    <source>
        <strain evidence="2">Hsosn_3</strain>
        <tissue evidence="2">Leaf</tissue>
    </source>
</reference>